<evidence type="ECO:0000313" key="14">
    <source>
        <dbReference type="Proteomes" id="UP000287996"/>
    </source>
</evidence>
<keyword evidence="10 11" id="KW-0346">Stress response</keyword>
<evidence type="ECO:0000256" key="10">
    <source>
        <dbReference type="ARBA" id="ARBA00023016"/>
    </source>
</evidence>
<dbReference type="SUPFAM" id="SSF56112">
    <property type="entry name" value="Protein kinase-like (PK-like)"/>
    <property type="match status" value="1"/>
</dbReference>
<keyword evidence="6 11" id="KW-0547">Nucleotide-binding</keyword>
<keyword evidence="3 11" id="KW-0597">Phosphoprotein</keyword>
<dbReference type="GO" id="GO:0004674">
    <property type="term" value="F:protein serine/threonine kinase activity"/>
    <property type="evidence" value="ECO:0007669"/>
    <property type="project" value="UniProtKB-UniRule"/>
</dbReference>
<keyword evidence="5 11" id="KW-0479">Metal-binding</keyword>
<dbReference type="Gene3D" id="1.20.1270.170">
    <property type="match status" value="1"/>
</dbReference>
<evidence type="ECO:0000256" key="11">
    <source>
        <dbReference type="HAMAP-Rule" id="MF_01497"/>
    </source>
</evidence>
<dbReference type="Pfam" id="PF01636">
    <property type="entry name" value="APH"/>
    <property type="match status" value="1"/>
</dbReference>
<reference evidence="13 14" key="1">
    <citation type="journal article" date="2011" name="Front. Microbiol.">
        <title>Genomic signatures of strain selection and enhancement in Bacillus atrophaeus var. globigii, a historical biowarfare simulant.</title>
        <authorList>
            <person name="Gibbons H.S."/>
            <person name="Broomall S.M."/>
            <person name="McNew L.A."/>
            <person name="Daligault H."/>
            <person name="Chapman C."/>
            <person name="Bruce D."/>
            <person name="Karavis M."/>
            <person name="Krepps M."/>
            <person name="McGregor P.A."/>
            <person name="Hong C."/>
            <person name="Park K.H."/>
            <person name="Akmal A."/>
            <person name="Feldman A."/>
            <person name="Lin J.S."/>
            <person name="Chang W.E."/>
            <person name="Higgs B.W."/>
            <person name="Demirev P."/>
            <person name="Lindquist J."/>
            <person name="Liem A."/>
            <person name="Fochler E."/>
            <person name="Read T.D."/>
            <person name="Tapia R."/>
            <person name="Johnson S."/>
            <person name="Bishop-Lilly K.A."/>
            <person name="Detter C."/>
            <person name="Han C."/>
            <person name="Sozhamannan S."/>
            <person name="Rosenzweig C.N."/>
            <person name="Skowronski E.W."/>
        </authorList>
    </citation>
    <scope>NUCLEOTIDE SEQUENCE [LARGE SCALE GENOMIC DNA]</scope>
    <source>
        <strain evidence="13 14">CC-PW-9</strain>
    </source>
</reference>
<comment type="subcellular location">
    <subcellularLocation>
        <location evidence="11">Cytoplasm</location>
    </subcellularLocation>
</comment>
<dbReference type="InterPro" id="IPR002575">
    <property type="entry name" value="Aminoglycoside_PTrfase"/>
</dbReference>
<dbReference type="Gene3D" id="3.30.200.70">
    <property type="match status" value="1"/>
</dbReference>
<feature type="active site" description="Proton acceptor" evidence="11">
    <location>
        <position position="204"/>
    </location>
</feature>
<dbReference type="EMBL" id="PIQH01000002">
    <property type="protein sequence ID" value="RUO80919.1"/>
    <property type="molecule type" value="Genomic_DNA"/>
</dbReference>
<accession>A0A432ZSQ3</accession>
<evidence type="ECO:0000313" key="13">
    <source>
        <dbReference type="EMBL" id="RUO80919.1"/>
    </source>
</evidence>
<evidence type="ECO:0000256" key="6">
    <source>
        <dbReference type="ARBA" id="ARBA00022741"/>
    </source>
</evidence>
<keyword evidence="8 11" id="KW-0067">ATP-binding</keyword>
<dbReference type="GO" id="GO:0005524">
    <property type="term" value="F:ATP binding"/>
    <property type="evidence" value="ECO:0007669"/>
    <property type="project" value="UniProtKB-UniRule"/>
</dbReference>
<comment type="subunit">
    <text evidence="11">Monomer.</text>
</comment>
<evidence type="ECO:0000256" key="9">
    <source>
        <dbReference type="ARBA" id="ARBA00022842"/>
    </source>
</evidence>
<dbReference type="OrthoDB" id="5392197at2"/>
<feature type="binding site" evidence="11">
    <location>
        <position position="221"/>
    </location>
    <ligand>
        <name>Mg(2+)</name>
        <dbReference type="ChEBI" id="CHEBI:18420"/>
    </ligand>
</feature>
<comment type="caution">
    <text evidence="13">The sequence shown here is derived from an EMBL/GenBank/DDBJ whole genome shotgun (WGS) entry which is preliminary data.</text>
</comment>
<keyword evidence="1 11" id="KW-0963">Cytoplasm</keyword>
<keyword evidence="4 11" id="KW-0808">Transferase</keyword>
<dbReference type="InterPro" id="IPR011009">
    <property type="entry name" value="Kinase-like_dom_sf"/>
</dbReference>
<gene>
    <name evidence="11" type="primary">srkA</name>
    <name evidence="13" type="ORF">CWI84_02035</name>
</gene>
<feature type="site" description="ATP" evidence="11">
    <location>
        <position position="39"/>
    </location>
</feature>
<comment type="function">
    <text evidence="11">A protein kinase that phosphorylates Ser and Thr residues. Probably acts to suppress the effects of stress linked to accumulation of reactive oxygen species. Probably involved in the extracytoplasmic stress response.</text>
</comment>
<dbReference type="PANTHER" id="PTHR39573:SF1">
    <property type="entry name" value="STRESS RESPONSE KINASE A"/>
    <property type="match status" value="1"/>
</dbReference>
<dbReference type="Proteomes" id="UP000287996">
    <property type="component" value="Unassembled WGS sequence"/>
</dbReference>
<evidence type="ECO:0000256" key="5">
    <source>
        <dbReference type="ARBA" id="ARBA00022723"/>
    </source>
</evidence>
<dbReference type="RefSeq" id="WP_126840923.1">
    <property type="nucleotide sequence ID" value="NZ_PIQH01000002.1"/>
</dbReference>
<evidence type="ECO:0000256" key="2">
    <source>
        <dbReference type="ARBA" id="ARBA00022527"/>
    </source>
</evidence>
<evidence type="ECO:0000256" key="4">
    <source>
        <dbReference type="ARBA" id="ARBA00022679"/>
    </source>
</evidence>
<evidence type="ECO:0000256" key="1">
    <source>
        <dbReference type="ARBA" id="ARBA00022490"/>
    </source>
</evidence>
<name>A0A432ZSQ3_9GAMM</name>
<feature type="active site" evidence="11">
    <location>
        <position position="221"/>
    </location>
</feature>
<comment type="similarity">
    <text evidence="11">Belongs to the SrkA/RdoA protein kinase family.</text>
</comment>
<keyword evidence="14" id="KW-1185">Reference proteome</keyword>
<dbReference type="HAMAP" id="MF_01497">
    <property type="entry name" value="SrkA_kinase"/>
    <property type="match status" value="1"/>
</dbReference>
<dbReference type="GO" id="GO:0106310">
    <property type="term" value="F:protein serine kinase activity"/>
    <property type="evidence" value="ECO:0007669"/>
    <property type="project" value="RHEA"/>
</dbReference>
<keyword evidence="9 11" id="KW-0460">Magnesium</keyword>
<keyword evidence="2 11" id="KW-0723">Serine/threonine-protein kinase</keyword>
<dbReference type="NCBIfam" id="NF008738">
    <property type="entry name" value="PRK11768.1"/>
    <property type="match status" value="1"/>
</dbReference>
<evidence type="ECO:0000256" key="7">
    <source>
        <dbReference type="ARBA" id="ARBA00022777"/>
    </source>
</evidence>
<proteinExistence type="inferred from homology"/>
<feature type="binding site" evidence="11">
    <location>
        <position position="209"/>
    </location>
    <ligand>
        <name>Mg(2+)</name>
        <dbReference type="ChEBI" id="CHEBI:18420"/>
    </ligand>
</feature>
<dbReference type="EC" id="2.7.11.1" evidence="11"/>
<evidence type="ECO:0000256" key="3">
    <source>
        <dbReference type="ARBA" id="ARBA00022553"/>
    </source>
</evidence>
<dbReference type="GO" id="GO:0005737">
    <property type="term" value="C:cytoplasm"/>
    <property type="evidence" value="ECO:0007669"/>
    <property type="project" value="UniProtKB-SubCell"/>
</dbReference>
<keyword evidence="7 11" id="KW-0418">Kinase</keyword>
<organism evidence="13 14">
    <name type="scientific">Idiomarina tyrosinivorans</name>
    <dbReference type="NCBI Taxonomy" id="1445662"/>
    <lineage>
        <taxon>Bacteria</taxon>
        <taxon>Pseudomonadati</taxon>
        <taxon>Pseudomonadota</taxon>
        <taxon>Gammaproteobacteria</taxon>
        <taxon>Alteromonadales</taxon>
        <taxon>Idiomarinaceae</taxon>
        <taxon>Idiomarina</taxon>
    </lineage>
</organism>
<sequence>MTQPDSEDFSFQNLTPDTLINALESVQIYPVSGLLALNSYENRVYQFAADDGRRYVAKFYRPGRWSTEQILEEHRFTLELVDDEVPVVAPLALAGETLHHYQGYRFCVFPSVGGRAFEPTDLDSLERLGRQIGRLHRVAQAAPFTQRPSLNYQDYVADAIPMLEQASLLPDANREAFFAIMYPLAERLQRISLAEYDIQRLHGDCHIGNVLEYEQQLTFVDLDDCRSGPAVQDLWMMLNGDRQEQTLQMDALLCGYEDFCQFDKKQLSLVEPLRGFRIIQYMAWLAKRWEDPAFKRAFPWFAENRYWEQQILVMKEQLAALEEPPIALGW</sequence>
<comment type="catalytic activity">
    <reaction evidence="11">
        <text>L-threonyl-[protein] + ATP = O-phospho-L-threonyl-[protein] + ADP + H(+)</text>
        <dbReference type="Rhea" id="RHEA:46608"/>
        <dbReference type="Rhea" id="RHEA-COMP:11060"/>
        <dbReference type="Rhea" id="RHEA-COMP:11605"/>
        <dbReference type="ChEBI" id="CHEBI:15378"/>
        <dbReference type="ChEBI" id="CHEBI:30013"/>
        <dbReference type="ChEBI" id="CHEBI:30616"/>
        <dbReference type="ChEBI" id="CHEBI:61977"/>
        <dbReference type="ChEBI" id="CHEBI:456216"/>
        <dbReference type="EC" id="2.7.11.1"/>
    </reaction>
</comment>
<dbReference type="Gene3D" id="1.10.510.10">
    <property type="entry name" value="Transferase(Phosphotransferase) domain 1"/>
    <property type="match status" value="1"/>
</dbReference>
<dbReference type="InterPro" id="IPR032882">
    <property type="entry name" value="SrkA/RdoA"/>
</dbReference>
<evidence type="ECO:0000256" key="8">
    <source>
        <dbReference type="ARBA" id="ARBA00022840"/>
    </source>
</evidence>
<comment type="catalytic activity">
    <reaction evidence="11">
        <text>L-seryl-[protein] + ATP = O-phospho-L-seryl-[protein] + ADP + H(+)</text>
        <dbReference type="Rhea" id="RHEA:17989"/>
        <dbReference type="Rhea" id="RHEA-COMP:9863"/>
        <dbReference type="Rhea" id="RHEA-COMP:11604"/>
        <dbReference type="ChEBI" id="CHEBI:15378"/>
        <dbReference type="ChEBI" id="CHEBI:29999"/>
        <dbReference type="ChEBI" id="CHEBI:30616"/>
        <dbReference type="ChEBI" id="CHEBI:83421"/>
        <dbReference type="ChEBI" id="CHEBI:456216"/>
        <dbReference type="EC" id="2.7.11.1"/>
    </reaction>
</comment>
<protein>
    <recommendedName>
        <fullName evidence="11">Stress response kinase A</fullName>
        <ecNumber evidence="11">2.7.11.1</ecNumber>
    </recommendedName>
    <alternativeName>
        <fullName evidence="11">Serine/threonine-protein kinase SrkA</fullName>
    </alternativeName>
</protein>
<dbReference type="PANTHER" id="PTHR39573">
    <property type="entry name" value="STRESS RESPONSE KINASE A"/>
    <property type="match status" value="1"/>
</dbReference>
<feature type="domain" description="Aminoglycoside phosphotransferase" evidence="12">
    <location>
        <begin position="39"/>
        <end position="257"/>
    </location>
</feature>
<dbReference type="GO" id="GO:0000287">
    <property type="term" value="F:magnesium ion binding"/>
    <property type="evidence" value="ECO:0007669"/>
    <property type="project" value="UniProtKB-UniRule"/>
</dbReference>
<comment type="cofactor">
    <cofactor evidence="11">
        <name>Mg(2+)</name>
        <dbReference type="ChEBI" id="CHEBI:18420"/>
    </cofactor>
</comment>
<evidence type="ECO:0000259" key="12">
    <source>
        <dbReference type="Pfam" id="PF01636"/>
    </source>
</evidence>
<dbReference type="AlphaFoldDB" id="A0A432ZSQ3"/>